<dbReference type="EMBL" id="CP003098">
    <property type="protein sequence ID" value="AET32331.1"/>
    <property type="molecule type" value="Genomic_DNA"/>
</dbReference>
<evidence type="ECO:0000313" key="2">
    <source>
        <dbReference type="Proteomes" id="UP000005867"/>
    </source>
</evidence>
<dbReference type="AlphaFoldDB" id="G7VB21"/>
<dbReference type="Proteomes" id="UP000005867">
    <property type="component" value="Chromosome"/>
</dbReference>
<accession>G7VB21</accession>
<name>G7VB21_9CREN</name>
<dbReference type="HOGENOM" id="CLU_3057276_0_0_2"/>
<keyword evidence="2" id="KW-1185">Reference proteome</keyword>
<organism evidence="1 2">
    <name type="scientific">Pyrobaculum ferrireducens</name>
    <dbReference type="NCBI Taxonomy" id="1104324"/>
    <lineage>
        <taxon>Archaea</taxon>
        <taxon>Thermoproteota</taxon>
        <taxon>Thermoprotei</taxon>
        <taxon>Thermoproteales</taxon>
        <taxon>Thermoproteaceae</taxon>
        <taxon>Pyrobaculum</taxon>
    </lineage>
</organism>
<proteinExistence type="predicted"/>
<sequence>MAVEMGVMQQGAWRPRELRPLEISAAVRAPPRVLGVWEEEEKPRVRELDESLA</sequence>
<reference evidence="1 2" key="1">
    <citation type="journal article" date="2012" name="J. Bacteriol.">
        <title>Complete genome sequence of strain 1860, a crenarchaeon of the genus pyrobaculum able to grow with various electron acceptors.</title>
        <authorList>
            <person name="Mardanov A.V."/>
            <person name="Gumerov V.M."/>
            <person name="Slobodkina G.B."/>
            <person name="Beletsky A.V."/>
            <person name="Bonch-Osmolovskaya E.A."/>
            <person name="Ravin N.V."/>
            <person name="Skryabin K.G."/>
        </authorList>
    </citation>
    <scope>NUCLEOTIDE SEQUENCE [LARGE SCALE GENOMIC DNA]</scope>
    <source>
        <strain evidence="1 2">1860</strain>
    </source>
</reference>
<dbReference type="BioCyc" id="PSP1104324:GJSN-870-MONOMER"/>
<dbReference type="KEGG" id="pyr:P186_0890"/>
<gene>
    <name evidence="1" type="ORF">P186_0890</name>
</gene>
<protein>
    <submittedName>
        <fullName evidence="1">Uncharacterized protein</fullName>
    </submittedName>
</protein>
<dbReference type="eggNOG" id="arCOG07427">
    <property type="taxonomic scope" value="Archaea"/>
</dbReference>
<evidence type="ECO:0000313" key="1">
    <source>
        <dbReference type="EMBL" id="AET32331.1"/>
    </source>
</evidence>